<proteinExistence type="predicted"/>
<evidence type="ECO:0000313" key="1">
    <source>
        <dbReference type="EMBL" id="HIS66976.1"/>
    </source>
</evidence>
<dbReference type="InterPro" id="IPR023214">
    <property type="entry name" value="HAD_sf"/>
</dbReference>
<comment type="caution">
    <text evidence="1">The sequence shown here is derived from an EMBL/GenBank/DDBJ whole genome shotgun (WGS) entry which is preliminary data.</text>
</comment>
<dbReference type="Proteomes" id="UP000824001">
    <property type="component" value="Unassembled WGS sequence"/>
</dbReference>
<dbReference type="PANTHER" id="PTHR47478">
    <property type="match status" value="1"/>
</dbReference>
<dbReference type="InterPro" id="IPR052550">
    <property type="entry name" value="Pyrimidine_5'-ntase_YjjG"/>
</dbReference>
<accession>A0A9D1FER7</accession>
<organism evidence="1 2">
    <name type="scientific">Candidatus Scatomorpha merdipullorum</name>
    <dbReference type="NCBI Taxonomy" id="2840927"/>
    <lineage>
        <taxon>Bacteria</taxon>
        <taxon>Bacillati</taxon>
        <taxon>Bacillota</taxon>
        <taxon>Clostridia</taxon>
        <taxon>Eubacteriales</taxon>
        <taxon>Candidatus Scatomorpha</taxon>
    </lineage>
</organism>
<dbReference type="NCBIfam" id="TIGR01549">
    <property type="entry name" value="HAD-SF-IA-v1"/>
    <property type="match status" value="1"/>
</dbReference>
<dbReference type="Gene3D" id="3.40.50.1000">
    <property type="entry name" value="HAD superfamily/HAD-like"/>
    <property type="match status" value="1"/>
</dbReference>
<dbReference type="SFLD" id="SFLDG01129">
    <property type="entry name" value="C1.5:_HAD__Beta-PGM__Phosphata"/>
    <property type="match status" value="1"/>
</dbReference>
<dbReference type="InterPro" id="IPR006439">
    <property type="entry name" value="HAD-SF_hydro_IA"/>
</dbReference>
<name>A0A9D1FER7_9FIRM</name>
<protein>
    <submittedName>
        <fullName evidence="1">Noncanonical pyrimidine nucleotidase, YjjG family</fullName>
    </submittedName>
</protein>
<dbReference type="AlphaFoldDB" id="A0A9D1FER7"/>
<reference evidence="1" key="2">
    <citation type="journal article" date="2021" name="PeerJ">
        <title>Extensive microbial diversity within the chicken gut microbiome revealed by metagenomics and culture.</title>
        <authorList>
            <person name="Gilroy R."/>
            <person name="Ravi A."/>
            <person name="Getino M."/>
            <person name="Pursley I."/>
            <person name="Horton D.L."/>
            <person name="Alikhan N.F."/>
            <person name="Baker D."/>
            <person name="Gharbi K."/>
            <person name="Hall N."/>
            <person name="Watson M."/>
            <person name="Adriaenssens E.M."/>
            <person name="Foster-Nyarko E."/>
            <person name="Jarju S."/>
            <person name="Secka A."/>
            <person name="Antonio M."/>
            <person name="Oren A."/>
            <person name="Chaudhuri R.R."/>
            <person name="La Ragione R."/>
            <person name="Hildebrand F."/>
            <person name="Pallen M.J."/>
        </authorList>
    </citation>
    <scope>NUCLEOTIDE SEQUENCE</scope>
    <source>
        <strain evidence="1">ChiHjej10B9-9673</strain>
    </source>
</reference>
<dbReference type="InterPro" id="IPR011951">
    <property type="entry name" value="HAD-SF_hydro_IA_YjjG/PynA"/>
</dbReference>
<dbReference type="Pfam" id="PF00702">
    <property type="entry name" value="Hydrolase"/>
    <property type="match status" value="1"/>
</dbReference>
<dbReference type="EMBL" id="DVJK01000150">
    <property type="protein sequence ID" value="HIS66976.1"/>
    <property type="molecule type" value="Genomic_DNA"/>
</dbReference>
<gene>
    <name evidence="1" type="ORF">IAC18_05370</name>
</gene>
<dbReference type="InterPro" id="IPR036412">
    <property type="entry name" value="HAD-like_sf"/>
</dbReference>
<dbReference type="PANTHER" id="PTHR47478:SF1">
    <property type="entry name" value="PYRIMIDINE 5'-NUCLEOTIDASE YJJG"/>
    <property type="match status" value="1"/>
</dbReference>
<dbReference type="SUPFAM" id="SSF56784">
    <property type="entry name" value="HAD-like"/>
    <property type="match status" value="1"/>
</dbReference>
<dbReference type="GO" id="GO:0008253">
    <property type="term" value="F:5'-nucleotidase activity"/>
    <property type="evidence" value="ECO:0007669"/>
    <property type="project" value="InterPro"/>
</dbReference>
<evidence type="ECO:0000313" key="2">
    <source>
        <dbReference type="Proteomes" id="UP000824001"/>
    </source>
</evidence>
<dbReference type="InterPro" id="IPR023198">
    <property type="entry name" value="PGP-like_dom2"/>
</dbReference>
<dbReference type="SFLD" id="SFLDS00003">
    <property type="entry name" value="Haloacid_Dehalogenase"/>
    <property type="match status" value="1"/>
</dbReference>
<dbReference type="Gene3D" id="1.10.150.240">
    <property type="entry name" value="Putative phosphatase, domain 2"/>
    <property type="match status" value="1"/>
</dbReference>
<sequence>MADFDALLWDIDGTLLDFAAAESAAVKSLFLEFGLGECSDEMVARYAAINKRWWEALERGERTKPEILVGRFCEFFEAEGIDAALAPEFNELYQIRLGDTVAFHDDSYAIVASLRGRIAQYAVSNGTVVAQTRKLKNSGLDKLFDAVFLSEEIGFEKPAREFFDAVFAAPGAADRSRALIIGDSLTSDITGGVRAGIKTCWYNPRGEANTLGVHADYEIRDLHEVYGIIGIG</sequence>
<dbReference type="NCBIfam" id="TIGR02254">
    <property type="entry name" value="YjjG_YfnB"/>
    <property type="match status" value="1"/>
</dbReference>
<reference evidence="1" key="1">
    <citation type="submission" date="2020-10" db="EMBL/GenBank/DDBJ databases">
        <authorList>
            <person name="Gilroy R."/>
        </authorList>
    </citation>
    <scope>NUCLEOTIDE SEQUENCE</scope>
    <source>
        <strain evidence="1">ChiHjej10B9-9673</strain>
    </source>
</reference>